<gene>
    <name evidence="1" type="ORF">WUBG_08917</name>
</gene>
<reference evidence="2" key="1">
    <citation type="submission" date="2012-08" db="EMBL/GenBank/DDBJ databases">
        <title>The Genome Sequence of Wuchereria bancrofti.</title>
        <authorList>
            <person name="Nutman T.B."/>
            <person name="Fink D.L."/>
            <person name="Russ C."/>
            <person name="Young S."/>
            <person name="Zeng Q."/>
            <person name="Koehrsen M."/>
            <person name="Alvarado L."/>
            <person name="Berlin A."/>
            <person name="Chapman S.B."/>
            <person name="Chen Z."/>
            <person name="Freedman E."/>
            <person name="Gellesch M."/>
            <person name="Goldberg J."/>
            <person name="Griggs A."/>
            <person name="Gujja S."/>
            <person name="Heilman E.R."/>
            <person name="Heiman D."/>
            <person name="Hepburn T."/>
            <person name="Howarth C."/>
            <person name="Jen D."/>
            <person name="Larson L."/>
            <person name="Lewis B."/>
            <person name="Mehta T."/>
            <person name="Park D."/>
            <person name="Pearson M."/>
            <person name="Roberts A."/>
            <person name="Saif S."/>
            <person name="Shea T."/>
            <person name="Shenoy N."/>
            <person name="Sisk P."/>
            <person name="Stolte C."/>
            <person name="Sykes S."/>
            <person name="Walk T."/>
            <person name="White J."/>
            <person name="Yandava C."/>
            <person name="Haas B."/>
            <person name="Henn M.R."/>
            <person name="Nusbaum C."/>
            <person name="Birren B."/>
        </authorList>
    </citation>
    <scope>NUCLEOTIDE SEQUENCE [LARGE SCALE GENOMIC DNA]</scope>
    <source>
        <strain evidence="2">NA</strain>
    </source>
</reference>
<comment type="caution">
    <text evidence="1">The sequence shown here is derived from an EMBL/GenBank/DDBJ whole genome shotgun (WGS) entry which is preliminary data.</text>
</comment>
<organism evidence="1 2">
    <name type="scientific">Wuchereria bancrofti</name>
    <dbReference type="NCBI Taxonomy" id="6293"/>
    <lineage>
        <taxon>Eukaryota</taxon>
        <taxon>Metazoa</taxon>
        <taxon>Ecdysozoa</taxon>
        <taxon>Nematoda</taxon>
        <taxon>Chromadorea</taxon>
        <taxon>Rhabditida</taxon>
        <taxon>Spirurina</taxon>
        <taxon>Spiruromorpha</taxon>
        <taxon>Filarioidea</taxon>
        <taxon>Onchocercidae</taxon>
        <taxon>Wuchereria</taxon>
    </lineage>
</organism>
<proteinExistence type="predicted"/>
<sequence>MSGRITNICSQLLGSTELCTYDRCFRCMFNFPEVSSNNPSAARLPGILRCPWKWHRPAKQDTFPLSSILSHPGFAIVRCRNLKTYPAYI</sequence>
<dbReference type="Proteomes" id="UP000004810">
    <property type="component" value="Unassembled WGS sequence"/>
</dbReference>
<dbReference type="AlphaFoldDB" id="J9EYE2"/>
<protein>
    <submittedName>
        <fullName evidence="1">Uncharacterized protein</fullName>
    </submittedName>
</protein>
<accession>J9EYE2</accession>
<evidence type="ECO:0000313" key="1">
    <source>
        <dbReference type="EMBL" id="EJW80174.1"/>
    </source>
</evidence>
<name>J9EYE2_WUCBA</name>
<evidence type="ECO:0000313" key="2">
    <source>
        <dbReference type="Proteomes" id="UP000004810"/>
    </source>
</evidence>
<dbReference type="EMBL" id="ADBV01004752">
    <property type="protein sequence ID" value="EJW80174.1"/>
    <property type="molecule type" value="Genomic_DNA"/>
</dbReference>